<feature type="compositionally biased region" description="Polar residues" evidence="1">
    <location>
        <begin position="1"/>
        <end position="12"/>
    </location>
</feature>
<name>A0A9Q1MFE4_9SOLA</name>
<protein>
    <submittedName>
        <fullName evidence="2">Uncharacterized protein</fullName>
    </submittedName>
</protein>
<evidence type="ECO:0000256" key="1">
    <source>
        <dbReference type="SAM" id="MobiDB-lite"/>
    </source>
</evidence>
<evidence type="ECO:0000313" key="2">
    <source>
        <dbReference type="EMBL" id="KAJ8558445.1"/>
    </source>
</evidence>
<gene>
    <name evidence="2" type="ORF">K7X08_005211</name>
</gene>
<comment type="caution">
    <text evidence="2">The sequence shown here is derived from an EMBL/GenBank/DDBJ whole genome shotgun (WGS) entry which is preliminary data.</text>
</comment>
<keyword evidence="3" id="KW-1185">Reference proteome</keyword>
<sequence>MAPANSSAQYSPNRDDQIYRPEKTIAHQEGLIEQHNIPHKSKAVVAKENELEWVDITCSTMKTGRASWADEMENAEVGGDSAAACRRNKANEDVVEPKDVANVEYTTAEG</sequence>
<dbReference type="EMBL" id="JAJAGQ010000007">
    <property type="protein sequence ID" value="KAJ8558445.1"/>
    <property type="molecule type" value="Genomic_DNA"/>
</dbReference>
<feature type="region of interest" description="Disordered" evidence="1">
    <location>
        <begin position="1"/>
        <end position="20"/>
    </location>
</feature>
<dbReference type="Proteomes" id="UP001152561">
    <property type="component" value="Unassembled WGS sequence"/>
</dbReference>
<organism evidence="2 3">
    <name type="scientific">Anisodus acutangulus</name>
    <dbReference type="NCBI Taxonomy" id="402998"/>
    <lineage>
        <taxon>Eukaryota</taxon>
        <taxon>Viridiplantae</taxon>
        <taxon>Streptophyta</taxon>
        <taxon>Embryophyta</taxon>
        <taxon>Tracheophyta</taxon>
        <taxon>Spermatophyta</taxon>
        <taxon>Magnoliopsida</taxon>
        <taxon>eudicotyledons</taxon>
        <taxon>Gunneridae</taxon>
        <taxon>Pentapetalae</taxon>
        <taxon>asterids</taxon>
        <taxon>lamiids</taxon>
        <taxon>Solanales</taxon>
        <taxon>Solanaceae</taxon>
        <taxon>Solanoideae</taxon>
        <taxon>Hyoscyameae</taxon>
        <taxon>Anisodus</taxon>
    </lineage>
</organism>
<dbReference type="AlphaFoldDB" id="A0A9Q1MFE4"/>
<reference evidence="3" key="1">
    <citation type="journal article" date="2023" name="Proc. Natl. Acad. Sci. U.S.A.">
        <title>Genomic and structural basis for evolution of tropane alkaloid biosynthesis.</title>
        <authorList>
            <person name="Wanga Y.-J."/>
            <person name="Taina T."/>
            <person name="Yua J.-Y."/>
            <person name="Lia J."/>
            <person name="Xua B."/>
            <person name="Chenc J."/>
            <person name="D'Auriad J.C."/>
            <person name="Huanga J.-P."/>
            <person name="Huanga S.-X."/>
        </authorList>
    </citation>
    <scope>NUCLEOTIDE SEQUENCE [LARGE SCALE GENOMIC DNA]</scope>
    <source>
        <strain evidence="3">cv. KIB-2019</strain>
    </source>
</reference>
<accession>A0A9Q1MFE4</accession>
<proteinExistence type="predicted"/>
<evidence type="ECO:0000313" key="3">
    <source>
        <dbReference type="Proteomes" id="UP001152561"/>
    </source>
</evidence>